<reference evidence="2" key="1">
    <citation type="journal article" date="2020" name="New Phytol.">
        <title>Comparative genomics reveals dynamic genome evolution in host specialist ectomycorrhizal fungi.</title>
        <authorList>
            <person name="Lofgren L.A."/>
            <person name="Nguyen N.H."/>
            <person name="Vilgalys R."/>
            <person name="Ruytinx J."/>
            <person name="Liao H.L."/>
            <person name="Branco S."/>
            <person name="Kuo A."/>
            <person name="LaButti K."/>
            <person name="Lipzen A."/>
            <person name="Andreopoulos W."/>
            <person name="Pangilinan J."/>
            <person name="Riley R."/>
            <person name="Hundley H."/>
            <person name="Na H."/>
            <person name="Barry K."/>
            <person name="Grigoriev I.V."/>
            <person name="Stajich J.E."/>
            <person name="Kennedy P.G."/>
        </authorList>
    </citation>
    <scope>NUCLEOTIDE SEQUENCE</scope>
    <source>
        <strain evidence="2">FC203</strain>
    </source>
</reference>
<dbReference type="EMBL" id="JABBWK010000004">
    <property type="protein sequence ID" value="KAG1906522.1"/>
    <property type="molecule type" value="Genomic_DNA"/>
</dbReference>
<evidence type="ECO:0000313" key="3">
    <source>
        <dbReference type="Proteomes" id="UP001195769"/>
    </source>
</evidence>
<dbReference type="Proteomes" id="UP001195769">
    <property type="component" value="Unassembled WGS sequence"/>
</dbReference>
<dbReference type="AlphaFoldDB" id="A0AAD4HRX0"/>
<protein>
    <submittedName>
        <fullName evidence="2">Uncharacterized protein</fullName>
    </submittedName>
</protein>
<proteinExistence type="predicted"/>
<feature type="transmembrane region" description="Helical" evidence="1">
    <location>
        <begin position="6"/>
        <end position="28"/>
    </location>
</feature>
<keyword evidence="1" id="KW-0472">Membrane</keyword>
<dbReference type="RefSeq" id="XP_041232097.1">
    <property type="nucleotide sequence ID" value="XM_041374347.1"/>
</dbReference>
<gene>
    <name evidence="2" type="ORF">F5891DRAFT_941524</name>
</gene>
<feature type="non-terminal residue" evidence="2">
    <location>
        <position position="1"/>
    </location>
</feature>
<sequence>RVSYLLKAVVYIGGYHFSTCFVTAAMVWKYDGRQNNGTPICLDQYQPSDLCNIQTLDGRVPSHFIYVLTASAVSIS</sequence>
<name>A0AAD4HRX0_9AGAM</name>
<keyword evidence="3" id="KW-1185">Reference proteome</keyword>
<keyword evidence="1" id="KW-1133">Transmembrane helix</keyword>
<accession>A0AAD4HRX0</accession>
<comment type="caution">
    <text evidence="2">The sequence shown here is derived from an EMBL/GenBank/DDBJ whole genome shotgun (WGS) entry which is preliminary data.</text>
</comment>
<evidence type="ECO:0000313" key="2">
    <source>
        <dbReference type="EMBL" id="KAG1906522.1"/>
    </source>
</evidence>
<dbReference type="GeneID" id="64668645"/>
<organism evidence="2 3">
    <name type="scientific">Suillus fuscotomentosus</name>
    <dbReference type="NCBI Taxonomy" id="1912939"/>
    <lineage>
        <taxon>Eukaryota</taxon>
        <taxon>Fungi</taxon>
        <taxon>Dikarya</taxon>
        <taxon>Basidiomycota</taxon>
        <taxon>Agaricomycotina</taxon>
        <taxon>Agaricomycetes</taxon>
        <taxon>Agaricomycetidae</taxon>
        <taxon>Boletales</taxon>
        <taxon>Suillineae</taxon>
        <taxon>Suillaceae</taxon>
        <taxon>Suillus</taxon>
    </lineage>
</organism>
<evidence type="ECO:0000256" key="1">
    <source>
        <dbReference type="SAM" id="Phobius"/>
    </source>
</evidence>
<keyword evidence="1" id="KW-0812">Transmembrane</keyword>